<dbReference type="SUPFAM" id="SSF48452">
    <property type="entry name" value="TPR-like"/>
    <property type="match status" value="1"/>
</dbReference>
<protein>
    <submittedName>
        <fullName evidence="4">Uncharacterized protein</fullName>
    </submittedName>
</protein>
<keyword evidence="2" id="KW-0472">Membrane</keyword>
<comment type="subcellular location">
    <subcellularLocation>
        <location evidence="1">Cell outer membrane</location>
    </subcellularLocation>
</comment>
<name>A0A0S2KGU7_9GAMM</name>
<evidence type="ECO:0000256" key="1">
    <source>
        <dbReference type="ARBA" id="ARBA00004442"/>
    </source>
</evidence>
<dbReference type="Pfam" id="PF14559">
    <property type="entry name" value="TPR_19"/>
    <property type="match status" value="1"/>
</dbReference>
<dbReference type="GO" id="GO:0009279">
    <property type="term" value="C:cell outer membrane"/>
    <property type="evidence" value="ECO:0007669"/>
    <property type="project" value="UniProtKB-SubCell"/>
</dbReference>
<organism evidence="4 5">
    <name type="scientific">Pseudohongiella spirulinae</name>
    <dbReference type="NCBI Taxonomy" id="1249552"/>
    <lineage>
        <taxon>Bacteria</taxon>
        <taxon>Pseudomonadati</taxon>
        <taxon>Pseudomonadota</taxon>
        <taxon>Gammaproteobacteria</taxon>
        <taxon>Pseudomonadales</taxon>
        <taxon>Pseudohongiellaceae</taxon>
        <taxon>Pseudohongiella</taxon>
    </lineage>
</organism>
<dbReference type="Gene3D" id="2.40.170.20">
    <property type="entry name" value="TonB-dependent receptor, beta-barrel domain"/>
    <property type="match status" value="1"/>
</dbReference>
<dbReference type="InterPro" id="IPR011990">
    <property type="entry name" value="TPR-like_helical_dom_sf"/>
</dbReference>
<dbReference type="STRING" id="1249552.PS2015_2710"/>
<evidence type="ECO:0000313" key="4">
    <source>
        <dbReference type="EMBL" id="ALO47342.1"/>
    </source>
</evidence>
<accession>A0A0S2KGU7</accession>
<dbReference type="Gene3D" id="1.25.40.10">
    <property type="entry name" value="Tetratricopeptide repeat domain"/>
    <property type="match status" value="1"/>
</dbReference>
<keyword evidence="5" id="KW-1185">Reference proteome</keyword>
<evidence type="ECO:0000256" key="2">
    <source>
        <dbReference type="ARBA" id="ARBA00023136"/>
    </source>
</evidence>
<dbReference type="SUPFAM" id="SSF56935">
    <property type="entry name" value="Porins"/>
    <property type="match status" value="1"/>
</dbReference>
<dbReference type="Proteomes" id="UP000065641">
    <property type="component" value="Chromosome"/>
</dbReference>
<reference evidence="4 5" key="1">
    <citation type="submission" date="2015-11" db="EMBL/GenBank/DDBJ databases">
        <authorList>
            <person name="Zhang Y."/>
            <person name="Guo Z."/>
        </authorList>
    </citation>
    <scope>NUCLEOTIDE SEQUENCE [LARGE SCALE GENOMIC DNA]</scope>
    <source>
        <strain evidence="4 5">KCTC 32221</strain>
    </source>
</reference>
<dbReference type="RefSeq" id="WP_058022740.1">
    <property type="nucleotide sequence ID" value="NZ_CP013189.1"/>
</dbReference>
<dbReference type="InterPro" id="IPR036942">
    <property type="entry name" value="Beta-barrel_TonB_sf"/>
</dbReference>
<evidence type="ECO:0000313" key="5">
    <source>
        <dbReference type="Proteomes" id="UP000065641"/>
    </source>
</evidence>
<dbReference type="EMBL" id="CP013189">
    <property type="protein sequence ID" value="ALO47342.1"/>
    <property type="molecule type" value="Genomic_DNA"/>
</dbReference>
<dbReference type="AlphaFoldDB" id="A0A0S2KGU7"/>
<evidence type="ECO:0000256" key="3">
    <source>
        <dbReference type="ARBA" id="ARBA00023237"/>
    </source>
</evidence>
<proteinExistence type="predicted"/>
<dbReference type="KEGG" id="pspi:PS2015_2710"/>
<sequence length="463" mass="52097">MSSEKLTMHLAGAARPWPGLCLAVVLILEAGAAEAQATPWQRDLELAREELGSDPQSSYQRLISWELEAAGDVAYDYWLGVAAVRADQLDQAITALERVIMIRGNHAGARLELAGVYLLQNRLGEAAQQLDIVEQMNPPPAARDAIARYRSALNTRLTSADATTRSAFSMLAVDAGYDSNYLNYPDSFDLFADTPLQGLAILDREATSYSQVRALHFRELRGLSESQRTEWVTSAQARFNIEDQADRFDASTIQSSLTLVTPVSESSEFRLTASLSQLWLDGSQYRRSTSIAAGWQYNLNDRSDIRMRLRLQDNRYQLANNDNVGYLFDTVFNRTINDTWQLRVNGSVESESLDSGAARQGGNSLRQRADIQAHRRVAGSPHQWVFGISHQRLRFSEQDFAAFNQGTAKRRHDSSLTAHAEWRLEPSAQWRFSLRGQHRHQSSNLDFFDIDQSVLQLSAEYLF</sequence>
<gene>
    <name evidence="4" type="ORF">PS2015_2710</name>
</gene>
<keyword evidence="3" id="KW-0998">Cell outer membrane</keyword>